<keyword evidence="1" id="KW-1133">Transmembrane helix</keyword>
<dbReference type="GO" id="GO:0030659">
    <property type="term" value="C:cytoplasmic vesicle membrane"/>
    <property type="evidence" value="ECO:0007669"/>
    <property type="project" value="TreeGrafter"/>
</dbReference>
<evidence type="ECO:0000256" key="1">
    <source>
        <dbReference type="SAM" id="Phobius"/>
    </source>
</evidence>
<dbReference type="PANTHER" id="PTHR10796">
    <property type="entry name" value="PATCHED-RELATED"/>
    <property type="match status" value="1"/>
</dbReference>
<reference evidence="3" key="1">
    <citation type="submission" date="2010-08" db="EMBL/GenBank/DDBJ databases">
        <authorList>
            <consortium name="Caenorhabditis japonica Sequencing Consortium"/>
            <person name="Wilson R.K."/>
        </authorList>
    </citation>
    <scope>NUCLEOTIDE SEQUENCE [LARGE SCALE GENOMIC DNA]</scope>
    <source>
        <strain evidence="3">DF5081</strain>
    </source>
</reference>
<protein>
    <submittedName>
        <fullName evidence="2">Uncharacterized protein</fullName>
    </submittedName>
</protein>
<name>A0A8R1EK73_CAEJA</name>
<accession>A0A8R1EK73</accession>
<keyword evidence="3" id="KW-1185">Reference proteome</keyword>
<dbReference type="AlphaFoldDB" id="A0A8R1EK73"/>
<dbReference type="InterPro" id="IPR051697">
    <property type="entry name" value="Patched_domain-protein"/>
</dbReference>
<sequence>MCEPYCEKNDAFFAVMDLLDNNSTNFDVTYPTTYILGHQILLANNFYGVVTEKSSRKMSAFTSVMIRLYLTNNELQPMIDFEEQLTQLIYDSGRYNLLSGHVGSDNIVEKEVKKLGTSTAPYLGLSLILLCGFLMICSLRILIVSVQKL</sequence>
<dbReference type="GO" id="GO:0018996">
    <property type="term" value="P:molting cycle, collagen and cuticulin-based cuticle"/>
    <property type="evidence" value="ECO:0007669"/>
    <property type="project" value="TreeGrafter"/>
</dbReference>
<keyword evidence="1" id="KW-0472">Membrane</keyword>
<reference evidence="2" key="2">
    <citation type="submission" date="2022-06" db="UniProtKB">
        <authorList>
            <consortium name="EnsemblMetazoa"/>
        </authorList>
    </citation>
    <scope>IDENTIFICATION</scope>
    <source>
        <strain evidence="2">DF5081</strain>
    </source>
</reference>
<dbReference type="EnsemblMetazoa" id="CJA35234b.1">
    <property type="protein sequence ID" value="CJA35234b.1"/>
    <property type="gene ID" value="WBGene00211081"/>
</dbReference>
<dbReference type="GO" id="GO:0005886">
    <property type="term" value="C:plasma membrane"/>
    <property type="evidence" value="ECO:0007669"/>
    <property type="project" value="TreeGrafter"/>
</dbReference>
<dbReference type="PANTHER" id="PTHR10796:SF104">
    <property type="entry name" value="SSD DOMAIN-CONTAINING PROTEIN"/>
    <property type="match status" value="1"/>
</dbReference>
<evidence type="ECO:0000313" key="2">
    <source>
        <dbReference type="EnsemblMetazoa" id="CJA35234b.1"/>
    </source>
</evidence>
<feature type="transmembrane region" description="Helical" evidence="1">
    <location>
        <begin position="122"/>
        <end position="143"/>
    </location>
</feature>
<evidence type="ECO:0000313" key="3">
    <source>
        <dbReference type="Proteomes" id="UP000005237"/>
    </source>
</evidence>
<organism evidence="2 3">
    <name type="scientific">Caenorhabditis japonica</name>
    <dbReference type="NCBI Taxonomy" id="281687"/>
    <lineage>
        <taxon>Eukaryota</taxon>
        <taxon>Metazoa</taxon>
        <taxon>Ecdysozoa</taxon>
        <taxon>Nematoda</taxon>
        <taxon>Chromadorea</taxon>
        <taxon>Rhabditida</taxon>
        <taxon>Rhabditina</taxon>
        <taxon>Rhabditomorpha</taxon>
        <taxon>Rhabditoidea</taxon>
        <taxon>Rhabditidae</taxon>
        <taxon>Peloderinae</taxon>
        <taxon>Caenorhabditis</taxon>
    </lineage>
</organism>
<dbReference type="GO" id="GO:0006897">
    <property type="term" value="P:endocytosis"/>
    <property type="evidence" value="ECO:0007669"/>
    <property type="project" value="TreeGrafter"/>
</dbReference>
<proteinExistence type="predicted"/>
<dbReference type="Proteomes" id="UP000005237">
    <property type="component" value="Unassembled WGS sequence"/>
</dbReference>
<keyword evidence="1" id="KW-0812">Transmembrane</keyword>